<keyword evidence="3" id="KW-0735">Signal-anchor</keyword>
<dbReference type="GeneID" id="25901874"/>
<keyword evidence="4" id="KW-1133">Transmembrane helix</keyword>
<dbReference type="Proteomes" id="UP000054560">
    <property type="component" value="Unassembled WGS sequence"/>
</dbReference>
<dbReference type="GO" id="GO:0042285">
    <property type="term" value="F:xylosyltransferase activity"/>
    <property type="evidence" value="ECO:0007669"/>
    <property type="project" value="TreeGrafter"/>
</dbReference>
<dbReference type="RefSeq" id="XP_014160401.1">
    <property type="nucleotide sequence ID" value="XM_014304926.1"/>
</dbReference>
<organism evidence="8 9">
    <name type="scientific">Sphaeroforma arctica JP610</name>
    <dbReference type="NCBI Taxonomy" id="667725"/>
    <lineage>
        <taxon>Eukaryota</taxon>
        <taxon>Ichthyosporea</taxon>
        <taxon>Ichthyophonida</taxon>
        <taxon>Sphaeroforma</taxon>
    </lineage>
</organism>
<evidence type="ECO:0000256" key="6">
    <source>
        <dbReference type="ARBA" id="ARBA00023180"/>
    </source>
</evidence>
<name>A0A0L0GC55_9EUKA</name>
<dbReference type="PANTHER" id="PTHR12270">
    <property type="entry name" value="GLYCOSYLTRANSFERASE-RELATED"/>
    <property type="match status" value="1"/>
</dbReference>
<dbReference type="Pfam" id="PF13896">
    <property type="entry name" value="Glyco_transf_49"/>
    <property type="match status" value="2"/>
</dbReference>
<evidence type="ECO:0000313" key="8">
    <source>
        <dbReference type="EMBL" id="KNC86499.1"/>
    </source>
</evidence>
<dbReference type="eggNOG" id="KOG3765">
    <property type="taxonomic scope" value="Eukaryota"/>
</dbReference>
<evidence type="ECO:0000313" key="9">
    <source>
        <dbReference type="Proteomes" id="UP000054560"/>
    </source>
</evidence>
<evidence type="ECO:0000256" key="1">
    <source>
        <dbReference type="ARBA" id="ARBA00004606"/>
    </source>
</evidence>
<evidence type="ECO:0000256" key="4">
    <source>
        <dbReference type="ARBA" id="ARBA00022989"/>
    </source>
</evidence>
<evidence type="ECO:0000256" key="2">
    <source>
        <dbReference type="ARBA" id="ARBA00022692"/>
    </source>
</evidence>
<keyword evidence="5" id="KW-0472">Membrane</keyword>
<protein>
    <submittedName>
        <fullName evidence="8">Uncharacterized protein</fullName>
    </submittedName>
</protein>
<dbReference type="AlphaFoldDB" id="A0A0L0GC55"/>
<comment type="subcellular location">
    <subcellularLocation>
        <location evidence="1">Membrane</location>
        <topology evidence="1">Single-pass type II membrane protein</topology>
    </subcellularLocation>
</comment>
<dbReference type="EMBL" id="KQ241649">
    <property type="protein sequence ID" value="KNC86499.1"/>
    <property type="molecule type" value="Genomic_DNA"/>
</dbReference>
<sequence>MPSHNDNPRLKLSLWNPMEPTDTKDCQINIAIPGVTNDNQHQAATFTTLGREEKKLIASHLDSLVHAYQEEYVEHMATYEYATVPKSKAQDIDAGLYVDTEFDDHVGMCPNHQPGLVKARDTTGDKARYCFGGSSLPGERVCDAGIPDFASPAEVHGDDNYSTVQLYEKTFAYHANYYMSTFSRELLDGVSEMSDRDAITISTQGTWNRIENVVSLSKRWKGPISFALLLDGREQLAELEALVASNEHIAKYVDFHVVWRMDHHHTDTDAFYPINLLRNMALHPVITSHVFIIDVDNIPNAPHDRYLEWIESAEESTQVKDIDSKSACPGLHAFVPPAVEMNAEALAAMYSENESDDTITKSQVVDGFFDGRVSPMHLYFSPAYIPTNHYTWAESTEVDLLPYLTRFEPYYVARMPIPVFNDTFVNRGGNFAQQMYEMAAGGYSLHRLPEAFIVDIPHTKETAVDKTEPNAPDTPDATEATVEVEVEVEPSANEVVLAKQVLGGEGLNGNTAQPTIEEHKYASVTDAQNTVEKENPQKSNADEETTAVEENMTQQAHMDENFVATMWDNFHAYVVHRYRFNMPTPQTGDPQFRTYRRSQEKAIEALWHMLGSKESIQTT</sequence>
<gene>
    <name evidence="8" type="ORF">SARC_01370</name>
</gene>
<dbReference type="OrthoDB" id="411524at2759"/>
<dbReference type="GO" id="GO:0015020">
    <property type="term" value="F:glucuronosyltransferase activity"/>
    <property type="evidence" value="ECO:0007669"/>
    <property type="project" value="TreeGrafter"/>
</dbReference>
<evidence type="ECO:0000256" key="5">
    <source>
        <dbReference type="ARBA" id="ARBA00023136"/>
    </source>
</evidence>
<feature type="region of interest" description="Disordered" evidence="7">
    <location>
        <begin position="525"/>
        <end position="546"/>
    </location>
</feature>
<keyword evidence="9" id="KW-1185">Reference proteome</keyword>
<proteinExistence type="predicted"/>
<dbReference type="GO" id="GO:0016020">
    <property type="term" value="C:membrane"/>
    <property type="evidence" value="ECO:0007669"/>
    <property type="project" value="UniProtKB-SubCell"/>
</dbReference>
<evidence type="ECO:0000256" key="7">
    <source>
        <dbReference type="SAM" id="MobiDB-lite"/>
    </source>
</evidence>
<dbReference type="PANTHER" id="PTHR12270:SF52">
    <property type="entry name" value="GLYCOSYLTRANSFERASE-LIKE PROTEIN GNT13-RELATED"/>
    <property type="match status" value="1"/>
</dbReference>
<dbReference type="InterPro" id="IPR051292">
    <property type="entry name" value="Xyl/GlcA_transferase"/>
</dbReference>
<keyword evidence="6" id="KW-0325">Glycoprotein</keyword>
<accession>A0A0L0GC55</accession>
<dbReference type="GO" id="GO:0035269">
    <property type="term" value="P:protein O-linked glycosylation via mannose"/>
    <property type="evidence" value="ECO:0007669"/>
    <property type="project" value="TreeGrafter"/>
</dbReference>
<evidence type="ECO:0000256" key="3">
    <source>
        <dbReference type="ARBA" id="ARBA00022968"/>
    </source>
</evidence>
<reference evidence="8 9" key="1">
    <citation type="submission" date="2011-02" db="EMBL/GenBank/DDBJ databases">
        <title>The Genome Sequence of Sphaeroforma arctica JP610.</title>
        <authorList>
            <consortium name="The Broad Institute Genome Sequencing Platform"/>
            <person name="Russ C."/>
            <person name="Cuomo C."/>
            <person name="Young S.K."/>
            <person name="Zeng Q."/>
            <person name="Gargeya S."/>
            <person name="Alvarado L."/>
            <person name="Berlin A."/>
            <person name="Chapman S.B."/>
            <person name="Chen Z."/>
            <person name="Freedman E."/>
            <person name="Gellesch M."/>
            <person name="Goldberg J."/>
            <person name="Griggs A."/>
            <person name="Gujja S."/>
            <person name="Heilman E."/>
            <person name="Heiman D."/>
            <person name="Howarth C."/>
            <person name="Mehta T."/>
            <person name="Neiman D."/>
            <person name="Pearson M."/>
            <person name="Roberts A."/>
            <person name="Saif S."/>
            <person name="Shea T."/>
            <person name="Shenoy N."/>
            <person name="Sisk P."/>
            <person name="Stolte C."/>
            <person name="Sykes S."/>
            <person name="White J."/>
            <person name="Yandava C."/>
            <person name="Burger G."/>
            <person name="Gray M.W."/>
            <person name="Holland P.W.H."/>
            <person name="King N."/>
            <person name="Lang F.B.F."/>
            <person name="Roger A.J."/>
            <person name="Ruiz-Trillo I."/>
            <person name="Haas B."/>
            <person name="Nusbaum C."/>
            <person name="Birren B."/>
        </authorList>
    </citation>
    <scope>NUCLEOTIDE SEQUENCE [LARGE SCALE GENOMIC DNA]</scope>
    <source>
        <strain evidence="8 9">JP610</strain>
    </source>
</reference>
<keyword evidence="2" id="KW-0812">Transmembrane</keyword>